<evidence type="ECO:0000313" key="2">
    <source>
        <dbReference type="EMBL" id="EED90584.1"/>
    </source>
</evidence>
<reference evidence="2 3" key="2">
    <citation type="journal article" date="2008" name="Nature">
        <title>The Phaeodactylum genome reveals the evolutionary history of diatom genomes.</title>
        <authorList>
            <person name="Bowler C."/>
            <person name="Allen A.E."/>
            <person name="Badger J.H."/>
            <person name="Grimwood J."/>
            <person name="Jabbari K."/>
            <person name="Kuo A."/>
            <person name="Maheswari U."/>
            <person name="Martens C."/>
            <person name="Maumus F."/>
            <person name="Otillar R.P."/>
            <person name="Rayko E."/>
            <person name="Salamov A."/>
            <person name="Vandepoele K."/>
            <person name="Beszteri B."/>
            <person name="Gruber A."/>
            <person name="Heijde M."/>
            <person name="Katinka M."/>
            <person name="Mock T."/>
            <person name="Valentin K."/>
            <person name="Verret F."/>
            <person name="Berges J.A."/>
            <person name="Brownlee C."/>
            <person name="Cadoret J.P."/>
            <person name="Chiovitti A."/>
            <person name="Choi C.J."/>
            <person name="Coesel S."/>
            <person name="De Martino A."/>
            <person name="Detter J.C."/>
            <person name="Durkin C."/>
            <person name="Falciatore A."/>
            <person name="Fournet J."/>
            <person name="Haruta M."/>
            <person name="Huysman M.J."/>
            <person name="Jenkins B.D."/>
            <person name="Jiroutova K."/>
            <person name="Jorgensen R.E."/>
            <person name="Joubert Y."/>
            <person name="Kaplan A."/>
            <person name="Kroger N."/>
            <person name="Kroth P.G."/>
            <person name="La Roche J."/>
            <person name="Lindquist E."/>
            <person name="Lommer M."/>
            <person name="Martin-Jezequel V."/>
            <person name="Lopez P.J."/>
            <person name="Lucas S."/>
            <person name="Mangogna M."/>
            <person name="McGinnis K."/>
            <person name="Medlin L.K."/>
            <person name="Montsant A."/>
            <person name="Oudot-Le Secq M.P."/>
            <person name="Napoli C."/>
            <person name="Obornik M."/>
            <person name="Parker M.S."/>
            <person name="Petit J.L."/>
            <person name="Porcel B.M."/>
            <person name="Poulsen N."/>
            <person name="Robison M."/>
            <person name="Rychlewski L."/>
            <person name="Rynearson T.A."/>
            <person name="Schmutz J."/>
            <person name="Shapiro H."/>
            <person name="Siaut M."/>
            <person name="Stanley M."/>
            <person name="Sussman M.R."/>
            <person name="Taylor A.R."/>
            <person name="Vardi A."/>
            <person name="von Dassow P."/>
            <person name="Vyverman W."/>
            <person name="Willis A."/>
            <person name="Wyrwicz L.S."/>
            <person name="Rokhsar D.S."/>
            <person name="Weissenbach J."/>
            <person name="Armbrust E.V."/>
            <person name="Green B.R."/>
            <person name="Van de Peer Y."/>
            <person name="Grigoriev I.V."/>
        </authorList>
    </citation>
    <scope>NUCLEOTIDE SEQUENCE [LARGE SCALE GENOMIC DNA]</scope>
    <source>
        <strain evidence="2 3">CCMP1335</strain>
    </source>
</reference>
<gene>
    <name evidence="2" type="ORF">THAPSDRAFT_23702</name>
</gene>
<dbReference type="RefSeq" id="XP_002291733.1">
    <property type="nucleotide sequence ID" value="XM_002291697.1"/>
</dbReference>
<dbReference type="KEGG" id="tps:THAPSDRAFT_23702"/>
<name>B8C6K3_THAPS</name>
<evidence type="ECO:0000313" key="3">
    <source>
        <dbReference type="Proteomes" id="UP000001449"/>
    </source>
</evidence>
<feature type="compositionally biased region" description="Acidic residues" evidence="1">
    <location>
        <begin position="265"/>
        <end position="281"/>
    </location>
</feature>
<proteinExistence type="predicted"/>
<accession>B8C6K3</accession>
<feature type="compositionally biased region" description="Basic residues" evidence="1">
    <location>
        <begin position="249"/>
        <end position="259"/>
    </location>
</feature>
<evidence type="ECO:0000256" key="1">
    <source>
        <dbReference type="SAM" id="MobiDB-lite"/>
    </source>
</evidence>
<feature type="compositionally biased region" description="Polar residues" evidence="1">
    <location>
        <begin position="42"/>
        <end position="81"/>
    </location>
</feature>
<dbReference type="GeneID" id="7443477"/>
<organism evidence="2 3">
    <name type="scientific">Thalassiosira pseudonana</name>
    <name type="common">Marine diatom</name>
    <name type="synonym">Cyclotella nana</name>
    <dbReference type="NCBI Taxonomy" id="35128"/>
    <lineage>
        <taxon>Eukaryota</taxon>
        <taxon>Sar</taxon>
        <taxon>Stramenopiles</taxon>
        <taxon>Ochrophyta</taxon>
        <taxon>Bacillariophyta</taxon>
        <taxon>Coscinodiscophyceae</taxon>
        <taxon>Thalassiosirophycidae</taxon>
        <taxon>Thalassiosirales</taxon>
        <taxon>Thalassiosiraceae</taxon>
        <taxon>Thalassiosira</taxon>
    </lineage>
</organism>
<feature type="compositionally biased region" description="Basic and acidic residues" evidence="1">
    <location>
        <begin position="235"/>
        <end position="248"/>
    </location>
</feature>
<feature type="compositionally biased region" description="Basic and acidic residues" evidence="1">
    <location>
        <begin position="12"/>
        <end position="28"/>
    </location>
</feature>
<dbReference type="EMBL" id="CM000644">
    <property type="protein sequence ID" value="EED90584.1"/>
    <property type="molecule type" value="Genomic_DNA"/>
</dbReference>
<feature type="region of interest" description="Disordered" evidence="1">
    <location>
        <begin position="1"/>
        <end position="87"/>
    </location>
</feature>
<dbReference type="InParanoid" id="B8C6K3"/>
<dbReference type="Proteomes" id="UP000001449">
    <property type="component" value="Chromosome 8"/>
</dbReference>
<protein>
    <submittedName>
        <fullName evidence="2">Uncharacterized protein</fullName>
    </submittedName>
</protein>
<sequence length="281" mass="31060">MPSKIRSLFKRKGNDNEAQTDSKRDDRSTPPLHPVDPDGSIASHNSSFDNNTNGNSPNDLSRSQLNSAATAQVSSTRSTGLSKRFGRNCSIKSSSGVPIITGAGADDFSPSLVQGENAVSGVYTKKVEKRSKVRPSAKTSAFGGAPRYDWMDIETAAAVKVQSIYRRNKVINQLDEAGLSTPGMRNRRRKRNAKKGGIKSEDVPFPFSLCGVGFLFGDGTLEDERVTTSLEKKKLEKKKEEMELEDQKKRKFRMRKKQSQHLEEGIEVVESFEEGEDQKQG</sequence>
<keyword evidence="3" id="KW-1185">Reference proteome</keyword>
<dbReference type="HOGENOM" id="CLU_992059_0_0_1"/>
<dbReference type="AlphaFoldDB" id="B8C6K3"/>
<feature type="region of interest" description="Disordered" evidence="1">
    <location>
        <begin position="235"/>
        <end position="281"/>
    </location>
</feature>
<dbReference type="PaxDb" id="35128-Thaps23702"/>
<reference evidence="2 3" key="1">
    <citation type="journal article" date="2004" name="Science">
        <title>The genome of the diatom Thalassiosira pseudonana: ecology, evolution, and metabolism.</title>
        <authorList>
            <person name="Armbrust E.V."/>
            <person name="Berges J.A."/>
            <person name="Bowler C."/>
            <person name="Green B.R."/>
            <person name="Martinez D."/>
            <person name="Putnam N.H."/>
            <person name="Zhou S."/>
            <person name="Allen A.E."/>
            <person name="Apt K.E."/>
            <person name="Bechner M."/>
            <person name="Brzezinski M.A."/>
            <person name="Chaal B.K."/>
            <person name="Chiovitti A."/>
            <person name="Davis A.K."/>
            <person name="Demarest M.S."/>
            <person name="Detter J.C."/>
            <person name="Glavina T."/>
            <person name="Goodstein D."/>
            <person name="Hadi M.Z."/>
            <person name="Hellsten U."/>
            <person name="Hildebrand M."/>
            <person name="Jenkins B.D."/>
            <person name="Jurka J."/>
            <person name="Kapitonov V.V."/>
            <person name="Kroger N."/>
            <person name="Lau W.W."/>
            <person name="Lane T.W."/>
            <person name="Larimer F.W."/>
            <person name="Lippmeier J.C."/>
            <person name="Lucas S."/>
            <person name="Medina M."/>
            <person name="Montsant A."/>
            <person name="Obornik M."/>
            <person name="Parker M.S."/>
            <person name="Palenik B."/>
            <person name="Pazour G.J."/>
            <person name="Richardson P.M."/>
            <person name="Rynearson T.A."/>
            <person name="Saito M.A."/>
            <person name="Schwartz D.C."/>
            <person name="Thamatrakoln K."/>
            <person name="Valentin K."/>
            <person name="Vardi A."/>
            <person name="Wilkerson F.P."/>
            <person name="Rokhsar D.S."/>
        </authorList>
    </citation>
    <scope>NUCLEOTIDE SEQUENCE [LARGE SCALE GENOMIC DNA]</scope>
    <source>
        <strain evidence="2 3">CCMP1335</strain>
    </source>
</reference>